<accession>A0A1E3QFY4</accession>
<keyword evidence="2" id="KW-1185">Reference proteome</keyword>
<gene>
    <name evidence="1" type="ORF">LIPSTDRAFT_138817</name>
</gene>
<name>A0A1E3QFY4_LIPST</name>
<proteinExistence type="predicted"/>
<sequence>MNASSVNRSPQYPSRRDTVSSSLSAYTISLQKPSLPSKDSPHGFPGLRGQRSILRASKMINALELVVFMVVNKLCNNPRIVQFFLEPCHLRTVADHATGHFLTSMAIVILGSICQRHPFSVGLFGAFEKRGATSLCYKRHRCSQQNFKCDDTQLD</sequence>
<evidence type="ECO:0000313" key="1">
    <source>
        <dbReference type="EMBL" id="ODQ76606.1"/>
    </source>
</evidence>
<evidence type="ECO:0000313" key="2">
    <source>
        <dbReference type="Proteomes" id="UP000094385"/>
    </source>
</evidence>
<dbReference type="EMBL" id="KV454289">
    <property type="protein sequence ID" value="ODQ76606.1"/>
    <property type="molecule type" value="Genomic_DNA"/>
</dbReference>
<organism evidence="1 2">
    <name type="scientific">Lipomyces starkeyi NRRL Y-11557</name>
    <dbReference type="NCBI Taxonomy" id="675824"/>
    <lineage>
        <taxon>Eukaryota</taxon>
        <taxon>Fungi</taxon>
        <taxon>Dikarya</taxon>
        <taxon>Ascomycota</taxon>
        <taxon>Saccharomycotina</taxon>
        <taxon>Lipomycetes</taxon>
        <taxon>Lipomycetales</taxon>
        <taxon>Lipomycetaceae</taxon>
        <taxon>Lipomyces</taxon>
    </lineage>
</organism>
<dbReference type="Proteomes" id="UP000094385">
    <property type="component" value="Unassembled WGS sequence"/>
</dbReference>
<protein>
    <submittedName>
        <fullName evidence="1">Uncharacterized protein</fullName>
    </submittedName>
</protein>
<dbReference type="AlphaFoldDB" id="A0A1E3QFY4"/>
<reference evidence="1 2" key="1">
    <citation type="journal article" date="2016" name="Proc. Natl. Acad. Sci. U.S.A.">
        <title>Comparative genomics of biotechnologically important yeasts.</title>
        <authorList>
            <person name="Riley R."/>
            <person name="Haridas S."/>
            <person name="Wolfe K.H."/>
            <person name="Lopes M.R."/>
            <person name="Hittinger C.T."/>
            <person name="Goeker M."/>
            <person name="Salamov A.A."/>
            <person name="Wisecaver J.H."/>
            <person name="Long T.M."/>
            <person name="Calvey C.H."/>
            <person name="Aerts A.L."/>
            <person name="Barry K.W."/>
            <person name="Choi C."/>
            <person name="Clum A."/>
            <person name="Coughlan A.Y."/>
            <person name="Deshpande S."/>
            <person name="Douglass A.P."/>
            <person name="Hanson S.J."/>
            <person name="Klenk H.-P."/>
            <person name="LaButti K.M."/>
            <person name="Lapidus A."/>
            <person name="Lindquist E.A."/>
            <person name="Lipzen A.M."/>
            <person name="Meier-Kolthoff J.P."/>
            <person name="Ohm R.A."/>
            <person name="Otillar R.P."/>
            <person name="Pangilinan J.L."/>
            <person name="Peng Y."/>
            <person name="Rokas A."/>
            <person name="Rosa C.A."/>
            <person name="Scheuner C."/>
            <person name="Sibirny A.A."/>
            <person name="Slot J.C."/>
            <person name="Stielow J.B."/>
            <person name="Sun H."/>
            <person name="Kurtzman C.P."/>
            <person name="Blackwell M."/>
            <person name="Grigoriev I.V."/>
            <person name="Jeffries T.W."/>
        </authorList>
    </citation>
    <scope>NUCLEOTIDE SEQUENCE [LARGE SCALE GENOMIC DNA]</scope>
    <source>
        <strain evidence="1 2">NRRL Y-11557</strain>
    </source>
</reference>